<evidence type="ECO:0000256" key="1">
    <source>
        <dbReference type="SAM" id="MobiDB-lite"/>
    </source>
</evidence>
<keyword evidence="3" id="KW-1185">Reference proteome</keyword>
<evidence type="ECO:0000313" key="2">
    <source>
        <dbReference type="EMBL" id="UQT54446.1"/>
    </source>
</evidence>
<dbReference type="RefSeq" id="WP_249585942.1">
    <property type="nucleotide sequence ID" value="NZ_BAAAQL010000002.1"/>
</dbReference>
<dbReference type="Proteomes" id="UP000829992">
    <property type="component" value="Chromosome"/>
</dbReference>
<evidence type="ECO:0000313" key="3">
    <source>
        <dbReference type="Proteomes" id="UP000829992"/>
    </source>
</evidence>
<feature type="region of interest" description="Disordered" evidence="1">
    <location>
        <begin position="25"/>
        <end position="50"/>
    </location>
</feature>
<name>A0ABY4PLF0_9ACTN</name>
<gene>
    <name evidence="2" type="ORF">M4V62_04695</name>
</gene>
<dbReference type="EMBL" id="CP097289">
    <property type="protein sequence ID" value="UQT54446.1"/>
    <property type="molecule type" value="Genomic_DNA"/>
</dbReference>
<feature type="compositionally biased region" description="Acidic residues" evidence="1">
    <location>
        <begin position="32"/>
        <end position="42"/>
    </location>
</feature>
<proteinExistence type="predicted"/>
<protein>
    <submittedName>
        <fullName evidence="2">Helix-turn-helix domain-containing protein</fullName>
    </submittedName>
</protein>
<sequence length="107" mass="12188">MSPRNTPPTALEAFYTVREAARKLGFNKPDNPDEELLDEAEDTGTRQAGERWLRDGVNRTPDKGPRFPHHRLGRRLMFSESDLAEIAAMHRNAPTRSGRPRRHRSAA</sequence>
<organism evidence="2 3">
    <name type="scientific">Streptomyces durmitorensis</name>
    <dbReference type="NCBI Taxonomy" id="319947"/>
    <lineage>
        <taxon>Bacteria</taxon>
        <taxon>Bacillati</taxon>
        <taxon>Actinomycetota</taxon>
        <taxon>Actinomycetes</taxon>
        <taxon>Kitasatosporales</taxon>
        <taxon>Streptomycetaceae</taxon>
        <taxon>Streptomyces</taxon>
    </lineage>
</organism>
<reference evidence="2 3" key="1">
    <citation type="submission" date="2022-05" db="EMBL/GenBank/DDBJ databases">
        <authorList>
            <person name="Zhou X."/>
            <person name="Li K."/>
            <person name="Man Y."/>
        </authorList>
    </citation>
    <scope>NUCLEOTIDE SEQUENCE [LARGE SCALE GENOMIC DNA]</scope>
    <source>
        <strain evidence="2 3">MS405</strain>
    </source>
</reference>
<accession>A0ABY4PLF0</accession>